<organism evidence="1">
    <name type="scientific">Ralstonia solanacearum CFBP2957</name>
    <dbReference type="NCBI Taxonomy" id="859656"/>
    <lineage>
        <taxon>Bacteria</taxon>
        <taxon>Pseudomonadati</taxon>
        <taxon>Pseudomonadota</taxon>
        <taxon>Betaproteobacteria</taxon>
        <taxon>Burkholderiales</taxon>
        <taxon>Burkholderiaceae</taxon>
        <taxon>Ralstonia</taxon>
        <taxon>Ralstonia solanacearum species complex</taxon>
    </lineage>
</organism>
<proteinExistence type="predicted"/>
<gene>
    <name evidence="1" type="ORF">RCFBP_mp10638</name>
</gene>
<geneLocation type="plasmid" evidence="1">
    <name>RCFBPv3_mp</name>
</geneLocation>
<accession>D8P3D9</accession>
<name>D8P3D9_RALSL</name>
<keyword evidence="1" id="KW-0614">Plasmid</keyword>
<sequence>MICVFYGGSIVDQLYSVQQASFIFAKPDLLTFIFSAVADRKLRLQSWGQRIR</sequence>
<dbReference type="AlphaFoldDB" id="D8P3D9"/>
<dbReference type="EMBL" id="FP885907">
    <property type="protein sequence ID" value="CBJ53425.1"/>
    <property type="molecule type" value="Genomic_DNA"/>
</dbReference>
<reference evidence="1" key="1">
    <citation type="journal article" date="2010" name="BMC Genomics">
        <title>Genomes of three tomato pathogens within the Ralstonia solanacearum species complex reveal significant evolutionary divergence.</title>
        <authorList>
            <person name="Remenant B."/>
            <person name="Coupat-Goutaland B."/>
            <person name="Guidot A."/>
            <person name="Cellier G."/>
            <person name="Wicker E."/>
            <person name="Allen C."/>
            <person name="Fegan M."/>
            <person name="Pruvost O."/>
            <person name="Elbaz M."/>
            <person name="Calteau A."/>
            <person name="Salvignol G."/>
            <person name="Mornico D."/>
            <person name="Mangenot S."/>
            <person name="Barbe V."/>
            <person name="Medigue C."/>
            <person name="Prior P."/>
        </authorList>
    </citation>
    <scope>NUCLEOTIDE SEQUENCE [LARGE SCALE GENOMIC DNA]</scope>
    <source>
        <strain evidence="1">CFBP2957</strain>
        <plasmid evidence="1">RCFBPv3_mp</plasmid>
    </source>
</reference>
<reference evidence="1" key="2">
    <citation type="submission" date="2010-02" db="EMBL/GenBank/DDBJ databases">
        <authorList>
            <person name="Genoscope - CEA"/>
        </authorList>
    </citation>
    <scope>NUCLEOTIDE SEQUENCE</scope>
    <source>
        <strain evidence="1">CFBP2957</strain>
        <plasmid evidence="1">RCFBPv3_mp</plasmid>
    </source>
</reference>
<evidence type="ECO:0000313" key="1">
    <source>
        <dbReference type="EMBL" id="CBJ53425.1"/>
    </source>
</evidence>
<protein>
    <submittedName>
        <fullName evidence="1">Uncharacterized protein</fullName>
    </submittedName>
</protein>